<feature type="region of interest" description="Disordered" evidence="1">
    <location>
        <begin position="1"/>
        <end position="36"/>
    </location>
</feature>
<feature type="compositionally biased region" description="Acidic residues" evidence="1">
    <location>
        <begin position="124"/>
        <end position="145"/>
    </location>
</feature>
<feature type="region of interest" description="Disordered" evidence="1">
    <location>
        <begin position="720"/>
        <end position="779"/>
    </location>
</feature>
<evidence type="ECO:0000259" key="2">
    <source>
        <dbReference type="Pfam" id="PF08729"/>
    </source>
</evidence>
<feature type="compositionally biased region" description="Polar residues" evidence="1">
    <location>
        <begin position="333"/>
        <end position="345"/>
    </location>
</feature>
<evidence type="ECO:0000313" key="3">
    <source>
        <dbReference type="Proteomes" id="UP001515500"/>
    </source>
</evidence>
<protein>
    <submittedName>
        <fullName evidence="4">Ubinuclein-1-like isoform X1</fullName>
    </submittedName>
</protein>
<reference evidence="4" key="1">
    <citation type="submission" date="2025-08" db="UniProtKB">
        <authorList>
            <consortium name="RefSeq"/>
        </authorList>
    </citation>
    <scope>IDENTIFICATION</scope>
</reference>
<dbReference type="RefSeq" id="XP_039121061.1">
    <property type="nucleotide sequence ID" value="XM_039265127.1"/>
</dbReference>
<feature type="region of interest" description="Disordered" evidence="1">
    <location>
        <begin position="118"/>
        <end position="145"/>
    </location>
</feature>
<dbReference type="GO" id="GO:0006325">
    <property type="term" value="P:chromatin organization"/>
    <property type="evidence" value="ECO:0007669"/>
    <property type="project" value="TreeGrafter"/>
</dbReference>
<feature type="compositionally biased region" description="Basic and acidic residues" evidence="1">
    <location>
        <begin position="193"/>
        <end position="207"/>
    </location>
</feature>
<proteinExistence type="predicted"/>
<dbReference type="Proteomes" id="UP001515500">
    <property type="component" value="Chromosome 4"/>
</dbReference>
<sequence>MDDEKPAVAGPARVPTMVEGPPAASSSEPQKLAPVNDQRVRFTVELRPGETTIVSWKRLLKESGRGGGSAAVSSGVDPAFGGQVFSGANVQDAEGELKDGQPSNRFSAVIEKIERLYMGKHSSDEEELDDVPDDDEYDTEDSFIDDAELDEYFQVEKSTTKHNGYFVNKGKLERIEPSSSPNPEPKKRKRKDSTRNHSEKDGEHNLREPLNMGNMRIKSAARDVPSTGKKSIPSTVLTPFPEHNQETKNLKSKVNVPSIAHKKRTLDLDVNSENLLYMKTPYKVASTLPPESKDYDKQKAGLIPSRDSYKSRGPVESSDAMYPVPWDKAVPSQVESQPKKLSNGETDTEASMKIRRKERSRYSDFSDFNSSADIYHGQHSSSQRMKEDAVAVRPKGTTLERAIRDLEKIVAACRPPDLNVQEIDPSTQAIKRRLPQEVKQKLAKVARLSVNHCKISKNNLIDRLMGILGHLVQRRTLKRNMKEMVELGLSAKQEKAYRFQQIKKEVNEMIRSQPSLLKSKVAEKQDGSADDFQEAPVTDEKRALKKAFIMDKALEDKICDLYDLYVEGMDEDKGPQSRKLYVELAELWPSGHMDNAGIKEAIYRSKQRRRATYTRHKVRDEERIKRKRLALATRPDETLSAQVRTGQERPAAESSSQLNILPDKQLSNHINAPLGRPTESTQHMSAQGHHFGSENYEKARGSGSTNIMLTEDGYYNVKKKVKRRPESDQGEIQVHPVKPSYQDGKERHKPPKQGDDPSSNNLYRPNLALPAPSVSEFQN</sequence>
<evidence type="ECO:0000313" key="4">
    <source>
        <dbReference type="RefSeq" id="XP_039121061.1"/>
    </source>
</evidence>
<dbReference type="GO" id="GO:0005634">
    <property type="term" value="C:nucleus"/>
    <property type="evidence" value="ECO:0007669"/>
    <property type="project" value="TreeGrafter"/>
</dbReference>
<dbReference type="GeneID" id="120257846"/>
<dbReference type="PANTHER" id="PTHR21669">
    <property type="entry name" value="CAPZ-INTERACTING PROTEIN AND RELATED PROTEINS"/>
    <property type="match status" value="1"/>
</dbReference>
<dbReference type="PANTHER" id="PTHR21669:SF28">
    <property type="entry name" value="YEMANUCLEIN"/>
    <property type="match status" value="1"/>
</dbReference>
<gene>
    <name evidence="4" type="primary">LOC120257846</name>
</gene>
<feature type="compositionally biased region" description="Basic and acidic residues" evidence="1">
    <location>
        <begin position="691"/>
        <end position="700"/>
    </location>
</feature>
<feature type="region of interest" description="Disordered" evidence="1">
    <location>
        <begin position="630"/>
        <end position="707"/>
    </location>
</feature>
<feature type="compositionally biased region" description="Polar residues" evidence="1">
    <location>
        <begin position="228"/>
        <end position="237"/>
    </location>
</feature>
<keyword evidence="3" id="KW-1185">Reference proteome</keyword>
<dbReference type="InterPro" id="IPR014840">
    <property type="entry name" value="HRD"/>
</dbReference>
<feature type="domain" description="Hpc2-related" evidence="2">
    <location>
        <begin position="125"/>
        <end position="173"/>
    </location>
</feature>
<dbReference type="AlphaFoldDB" id="A0AB40B1A9"/>
<name>A0AB40B1A9_DIOCR</name>
<feature type="compositionally biased region" description="Polar residues" evidence="1">
    <location>
        <begin position="653"/>
        <end position="670"/>
    </location>
</feature>
<feature type="region of interest" description="Disordered" evidence="1">
    <location>
        <begin position="168"/>
        <end position="242"/>
    </location>
</feature>
<accession>A0AB40B1A9</accession>
<organism evidence="3 4">
    <name type="scientific">Dioscorea cayennensis subsp. rotundata</name>
    <name type="common">White Guinea yam</name>
    <name type="synonym">Dioscorea rotundata</name>
    <dbReference type="NCBI Taxonomy" id="55577"/>
    <lineage>
        <taxon>Eukaryota</taxon>
        <taxon>Viridiplantae</taxon>
        <taxon>Streptophyta</taxon>
        <taxon>Embryophyta</taxon>
        <taxon>Tracheophyta</taxon>
        <taxon>Spermatophyta</taxon>
        <taxon>Magnoliopsida</taxon>
        <taxon>Liliopsida</taxon>
        <taxon>Dioscoreales</taxon>
        <taxon>Dioscoreaceae</taxon>
        <taxon>Dioscorea</taxon>
    </lineage>
</organism>
<dbReference type="Pfam" id="PF08729">
    <property type="entry name" value="HUN"/>
    <property type="match status" value="1"/>
</dbReference>
<feature type="region of interest" description="Disordered" evidence="1">
    <location>
        <begin position="304"/>
        <end position="361"/>
    </location>
</feature>
<evidence type="ECO:0000256" key="1">
    <source>
        <dbReference type="SAM" id="MobiDB-lite"/>
    </source>
</evidence>